<feature type="transmembrane region" description="Helical" evidence="4">
    <location>
        <begin position="286"/>
        <end position="307"/>
    </location>
</feature>
<feature type="transmembrane region" description="Helical" evidence="4">
    <location>
        <begin position="235"/>
        <end position="256"/>
    </location>
</feature>
<dbReference type="HOGENOM" id="CLU_773729_0_0_6"/>
<accession>B8CUJ2</accession>
<reference evidence="5 6" key="1">
    <citation type="journal article" date="2008" name="PLoS ONE">
        <title>Environmental adaptation: genomic analysis of the piezotolerant and psychrotolerant deep-sea iron reducing bacterium Shewanella piezotolerans WP3.</title>
        <authorList>
            <person name="Wang F."/>
            <person name="Wang J."/>
            <person name="Jian H."/>
            <person name="Zhang B."/>
            <person name="Li S."/>
            <person name="Wang F."/>
            <person name="Zeng X."/>
            <person name="Gao L."/>
            <person name="Bartlett D.H."/>
            <person name="Yu J."/>
            <person name="Hu S."/>
            <person name="Xiao X."/>
        </authorList>
    </citation>
    <scope>NUCLEOTIDE SEQUENCE [LARGE SCALE GENOMIC DNA]</scope>
    <source>
        <strain evidence="6">WP3 / JCM 13877</strain>
    </source>
</reference>
<keyword evidence="1 4" id="KW-0812">Transmembrane</keyword>
<feature type="transmembrane region" description="Helical" evidence="4">
    <location>
        <begin position="263"/>
        <end position="280"/>
    </location>
</feature>
<evidence type="ECO:0000256" key="2">
    <source>
        <dbReference type="ARBA" id="ARBA00022989"/>
    </source>
</evidence>
<proteinExistence type="predicted"/>
<dbReference type="GO" id="GO:0022857">
    <property type="term" value="F:transmembrane transporter activity"/>
    <property type="evidence" value="ECO:0007669"/>
    <property type="project" value="InterPro"/>
</dbReference>
<dbReference type="Proteomes" id="UP000000753">
    <property type="component" value="Chromosome"/>
</dbReference>
<feature type="transmembrane region" description="Helical" evidence="4">
    <location>
        <begin position="49"/>
        <end position="67"/>
    </location>
</feature>
<keyword evidence="2 4" id="KW-1133">Transmembrane helix</keyword>
<dbReference type="AlphaFoldDB" id="B8CUJ2"/>
<dbReference type="SUPFAM" id="SSF103473">
    <property type="entry name" value="MFS general substrate transporter"/>
    <property type="match status" value="1"/>
</dbReference>
<sequence length="371" mass="40328">MNSASSKYLYLSTSMKLAVASSIFLLLPSYLNAISIQFETSVYDLSYLATVELFGFALASVICYLLAKSRSIKINERFAMLVLAGTHFASAYCSDISLFLALRAISGVAAGLILVLCYEALSHEANPDLAFGKAIAFQMLYSGFLFLCLPYLIQDFGVDTFFFLLAGLSVFLLLLPKFSPLPSDFTEVYSLPKADLSTKLLGLAAVFMIILTHSGCWSMLSVVGDKLQVLPTEQGQVLAIGTMFSLFGAVLASLASLSRFKKALTIAGLFSQGVVIVLLFTTESQLLYFVAVSLFMLFWNFLLPLFMGTISESDHSGDIIRLSVAAQTTGAALGPYVLLKGWVLSELVIFLAITLICIFPLLSHRRAVSVK</sequence>
<dbReference type="RefSeq" id="WP_020914514.1">
    <property type="nucleotide sequence ID" value="NC_011566.1"/>
</dbReference>
<name>B8CUJ2_SHEPW</name>
<evidence type="ECO:0000313" key="5">
    <source>
        <dbReference type="EMBL" id="ACJ31184.1"/>
    </source>
</evidence>
<dbReference type="InterPro" id="IPR036259">
    <property type="entry name" value="MFS_trans_sf"/>
</dbReference>
<organism evidence="5 6">
    <name type="scientific">Shewanella piezotolerans (strain WP3 / JCM 13877)</name>
    <dbReference type="NCBI Taxonomy" id="225849"/>
    <lineage>
        <taxon>Bacteria</taxon>
        <taxon>Pseudomonadati</taxon>
        <taxon>Pseudomonadota</taxon>
        <taxon>Gammaproteobacteria</taxon>
        <taxon>Alteromonadales</taxon>
        <taxon>Shewanellaceae</taxon>
        <taxon>Shewanella</taxon>
    </lineage>
</organism>
<keyword evidence="6" id="KW-1185">Reference proteome</keyword>
<dbReference type="KEGG" id="swp:swp_4541"/>
<dbReference type="eggNOG" id="COG2814">
    <property type="taxonomic scope" value="Bacteria"/>
</dbReference>
<protein>
    <submittedName>
        <fullName evidence="5">Major facilitator superfamily protein</fullName>
    </submittedName>
</protein>
<keyword evidence="3 4" id="KW-0472">Membrane</keyword>
<gene>
    <name evidence="5" type="ordered locus">swp_4541</name>
</gene>
<feature type="transmembrane region" description="Helical" evidence="4">
    <location>
        <begin position="160"/>
        <end position="179"/>
    </location>
</feature>
<evidence type="ECO:0000313" key="6">
    <source>
        <dbReference type="Proteomes" id="UP000000753"/>
    </source>
</evidence>
<evidence type="ECO:0000256" key="3">
    <source>
        <dbReference type="ARBA" id="ARBA00023136"/>
    </source>
</evidence>
<evidence type="ECO:0000256" key="1">
    <source>
        <dbReference type="ARBA" id="ARBA00022692"/>
    </source>
</evidence>
<dbReference type="STRING" id="225849.swp_4541"/>
<dbReference type="InterPro" id="IPR011701">
    <property type="entry name" value="MFS"/>
</dbReference>
<feature type="transmembrane region" description="Helical" evidence="4">
    <location>
        <begin position="200"/>
        <end position="223"/>
    </location>
</feature>
<dbReference type="EMBL" id="CP000472">
    <property type="protein sequence ID" value="ACJ31184.1"/>
    <property type="molecule type" value="Genomic_DNA"/>
</dbReference>
<feature type="transmembrane region" description="Helical" evidence="4">
    <location>
        <begin position="344"/>
        <end position="362"/>
    </location>
</feature>
<evidence type="ECO:0000256" key="4">
    <source>
        <dbReference type="SAM" id="Phobius"/>
    </source>
</evidence>
<feature type="transmembrane region" description="Helical" evidence="4">
    <location>
        <begin position="130"/>
        <end position="154"/>
    </location>
</feature>
<dbReference type="OrthoDB" id="6262805at2"/>
<dbReference type="Gene3D" id="1.20.1250.20">
    <property type="entry name" value="MFS general substrate transporter like domains"/>
    <property type="match status" value="1"/>
</dbReference>
<feature type="transmembrane region" description="Helical" evidence="4">
    <location>
        <begin position="98"/>
        <end position="118"/>
    </location>
</feature>
<dbReference type="Pfam" id="PF07690">
    <property type="entry name" value="MFS_1"/>
    <property type="match status" value="1"/>
</dbReference>